<comment type="caution">
    <text evidence="11">The sequence shown here is derived from an EMBL/GenBank/DDBJ whole genome shotgun (WGS) entry which is preliminary data.</text>
</comment>
<keyword evidence="2 9" id="KW-0235">DNA replication</keyword>
<keyword evidence="1 9" id="KW-0963">Cytoplasm</keyword>
<comment type="similarity">
    <text evidence="9">Belongs to the RecF family.</text>
</comment>
<comment type="function">
    <text evidence="9">The RecF protein is involved in DNA metabolism; it is required for DNA replication and normal SOS inducibility. RecF binds preferentially to single-stranded, linear DNA. It also seems to bind ATP.</text>
</comment>
<dbReference type="NCBIfam" id="TIGR00611">
    <property type="entry name" value="recf"/>
    <property type="match status" value="1"/>
</dbReference>
<keyword evidence="4 9" id="KW-0227">DNA damage</keyword>
<protein>
    <recommendedName>
        <fullName evidence="9">DNA replication and repair protein RecF</fullName>
    </recommendedName>
</protein>
<gene>
    <name evidence="9 11" type="primary">recF</name>
    <name evidence="11" type="ORF">HV819_04555</name>
</gene>
<organism evidence="11 12">
    <name type="scientific">Anaerococcus faecalis</name>
    <dbReference type="NCBI Taxonomy" id="2742993"/>
    <lineage>
        <taxon>Bacteria</taxon>
        <taxon>Bacillati</taxon>
        <taxon>Bacillota</taxon>
        <taxon>Tissierellia</taxon>
        <taxon>Tissierellales</taxon>
        <taxon>Peptoniphilaceae</taxon>
        <taxon>Anaerococcus</taxon>
    </lineage>
</organism>
<dbReference type="InterPro" id="IPR042174">
    <property type="entry name" value="RecF_2"/>
</dbReference>
<keyword evidence="5 9" id="KW-0067">ATP-binding</keyword>
<dbReference type="HAMAP" id="MF_00365">
    <property type="entry name" value="RecF"/>
    <property type="match status" value="1"/>
</dbReference>
<reference evidence="11 12" key="1">
    <citation type="submission" date="2020-06" db="EMBL/GenBank/DDBJ databases">
        <title>Anaerococcus sp. nov., isolated form swine feces.</title>
        <authorList>
            <person name="Yu S."/>
        </authorList>
    </citation>
    <scope>NUCLEOTIDE SEQUENCE [LARGE SCALE GENOMIC DNA]</scope>
    <source>
        <strain evidence="11 12">AGMB00486</strain>
    </source>
</reference>
<dbReference type="SUPFAM" id="SSF52540">
    <property type="entry name" value="P-loop containing nucleoside triphosphate hydrolases"/>
    <property type="match status" value="1"/>
</dbReference>
<evidence type="ECO:0000256" key="6">
    <source>
        <dbReference type="ARBA" id="ARBA00023125"/>
    </source>
</evidence>
<sequence>MWIKSLELNKFRNYLYQKIEFNENINIFLGDNAQGKTNLLESIFYLANAKSFKANRDRELIMFSEKEMVLDGVIRKGKSFKNVYIKANKSSKDIFVNDIKYDKTSDLKSLFKIVLFTPEDLTIIKDGPNFRRKLIDDIIISVDFSYKGIKRDFDKVLLNRNKILKNQKSKFFKNQLLAYDEQIIRLNYKIYQYRKKYIALIDKYANKKHELLTYGREDLHIVYKPEIKADSLDEYKSKFKQRLIDDLKYFRTSSGSQRDEIDIIINGKDTKKYGSQGQQRSAILNIKLANVSLIENTSQDKAIILFDDVFSELDEKRSSFLLENLGRFQTIITATNTKSLDIVDRSKIRKIKDGHILK</sequence>
<dbReference type="EMBL" id="JABVBA010000003">
    <property type="protein sequence ID" value="NVF11265.1"/>
    <property type="molecule type" value="Genomic_DNA"/>
</dbReference>
<evidence type="ECO:0000259" key="10">
    <source>
        <dbReference type="Pfam" id="PF02463"/>
    </source>
</evidence>
<dbReference type="InterPro" id="IPR003395">
    <property type="entry name" value="RecF/RecN/SMC_N"/>
</dbReference>
<evidence type="ECO:0000313" key="11">
    <source>
        <dbReference type="EMBL" id="NVF11265.1"/>
    </source>
</evidence>
<feature type="binding site" evidence="9">
    <location>
        <begin position="30"/>
        <end position="37"/>
    </location>
    <ligand>
        <name>ATP</name>
        <dbReference type="ChEBI" id="CHEBI:30616"/>
    </ligand>
</feature>
<evidence type="ECO:0000256" key="8">
    <source>
        <dbReference type="ARBA" id="ARBA00023236"/>
    </source>
</evidence>
<keyword evidence="3 9" id="KW-0547">Nucleotide-binding</keyword>
<dbReference type="InterPro" id="IPR001238">
    <property type="entry name" value="DNA-binding_RecF"/>
</dbReference>
<evidence type="ECO:0000256" key="2">
    <source>
        <dbReference type="ARBA" id="ARBA00022705"/>
    </source>
</evidence>
<evidence type="ECO:0000256" key="9">
    <source>
        <dbReference type="HAMAP-Rule" id="MF_00365"/>
    </source>
</evidence>
<keyword evidence="8 9" id="KW-0742">SOS response</keyword>
<dbReference type="Pfam" id="PF02463">
    <property type="entry name" value="SMC_N"/>
    <property type="match status" value="1"/>
</dbReference>
<evidence type="ECO:0000256" key="7">
    <source>
        <dbReference type="ARBA" id="ARBA00023204"/>
    </source>
</evidence>
<evidence type="ECO:0000256" key="3">
    <source>
        <dbReference type="ARBA" id="ARBA00022741"/>
    </source>
</evidence>
<dbReference type="PANTHER" id="PTHR32182">
    <property type="entry name" value="DNA REPLICATION AND REPAIR PROTEIN RECF"/>
    <property type="match status" value="1"/>
</dbReference>
<dbReference type="Proteomes" id="UP000540919">
    <property type="component" value="Unassembled WGS sequence"/>
</dbReference>
<accession>A0ABX2N995</accession>
<dbReference type="PANTHER" id="PTHR32182:SF0">
    <property type="entry name" value="DNA REPLICATION AND REPAIR PROTEIN RECF"/>
    <property type="match status" value="1"/>
</dbReference>
<evidence type="ECO:0000256" key="4">
    <source>
        <dbReference type="ARBA" id="ARBA00022763"/>
    </source>
</evidence>
<dbReference type="Gene3D" id="1.20.1050.90">
    <property type="entry name" value="RecF/RecN/SMC, N-terminal domain"/>
    <property type="match status" value="1"/>
</dbReference>
<dbReference type="RefSeq" id="WP_176269639.1">
    <property type="nucleotide sequence ID" value="NZ_JABVBA010000003.1"/>
</dbReference>
<proteinExistence type="inferred from homology"/>
<keyword evidence="12" id="KW-1185">Reference proteome</keyword>
<dbReference type="InterPro" id="IPR027417">
    <property type="entry name" value="P-loop_NTPase"/>
</dbReference>
<name>A0ABX2N995_9FIRM</name>
<evidence type="ECO:0000256" key="1">
    <source>
        <dbReference type="ARBA" id="ARBA00022490"/>
    </source>
</evidence>
<keyword evidence="6 9" id="KW-0238">DNA-binding</keyword>
<feature type="domain" description="RecF/RecN/SMC N-terminal" evidence="10">
    <location>
        <begin position="3"/>
        <end position="344"/>
    </location>
</feature>
<comment type="subcellular location">
    <subcellularLocation>
        <location evidence="9">Cytoplasm</location>
    </subcellularLocation>
</comment>
<keyword evidence="7 9" id="KW-0234">DNA repair</keyword>
<dbReference type="Gene3D" id="3.40.50.300">
    <property type="entry name" value="P-loop containing nucleotide triphosphate hydrolases"/>
    <property type="match status" value="1"/>
</dbReference>
<evidence type="ECO:0000256" key="5">
    <source>
        <dbReference type="ARBA" id="ARBA00022840"/>
    </source>
</evidence>
<evidence type="ECO:0000313" key="12">
    <source>
        <dbReference type="Proteomes" id="UP000540919"/>
    </source>
</evidence>